<dbReference type="PANTHER" id="PTHR23129:SF1">
    <property type="entry name" value="ACYL-COENZYME A DIPHOSPHATASE FITM2"/>
    <property type="match status" value="1"/>
</dbReference>
<evidence type="ECO:0000256" key="7">
    <source>
        <dbReference type="ARBA" id="ARBA00023136"/>
    </source>
</evidence>
<evidence type="ECO:0000256" key="8">
    <source>
        <dbReference type="SAM" id="Phobius"/>
    </source>
</evidence>
<dbReference type="InterPro" id="IPR019388">
    <property type="entry name" value="FIT"/>
</dbReference>
<proteinExistence type="inferred from homology"/>
<dbReference type="Pfam" id="PF10261">
    <property type="entry name" value="FIT"/>
    <property type="match status" value="2"/>
</dbReference>
<organism evidence="9 10">
    <name type="scientific">Salmo salar</name>
    <name type="common">Atlantic salmon</name>
    <dbReference type="NCBI Taxonomy" id="8030"/>
    <lineage>
        <taxon>Eukaryota</taxon>
        <taxon>Metazoa</taxon>
        <taxon>Chordata</taxon>
        <taxon>Craniata</taxon>
        <taxon>Vertebrata</taxon>
        <taxon>Euteleostomi</taxon>
        <taxon>Actinopterygii</taxon>
        <taxon>Neopterygii</taxon>
        <taxon>Teleostei</taxon>
        <taxon>Protacanthopterygii</taxon>
        <taxon>Salmoniformes</taxon>
        <taxon>Salmonidae</taxon>
        <taxon>Salmoninae</taxon>
        <taxon>Salmo</taxon>
    </lineage>
</organism>
<evidence type="ECO:0000256" key="3">
    <source>
        <dbReference type="ARBA" id="ARBA00022801"/>
    </source>
</evidence>
<protein>
    <submittedName>
        <fullName evidence="10">Acyl-coenzyme A diphosphatase FITM2</fullName>
    </submittedName>
</protein>
<evidence type="ECO:0000313" key="9">
    <source>
        <dbReference type="Proteomes" id="UP001652741"/>
    </source>
</evidence>
<dbReference type="PANTHER" id="PTHR23129">
    <property type="entry name" value="ACYL-COENZYME A DIPHOSPHATASE FITM2"/>
    <property type="match status" value="1"/>
</dbReference>
<dbReference type="GeneID" id="106567094"/>
<reference evidence="10" key="1">
    <citation type="submission" date="2025-08" db="UniProtKB">
        <authorList>
            <consortium name="RefSeq"/>
        </authorList>
    </citation>
    <scope>IDENTIFICATION</scope>
</reference>
<dbReference type="GO" id="GO:0019915">
    <property type="term" value="P:lipid storage"/>
    <property type="evidence" value="ECO:0007669"/>
    <property type="project" value="InterPro"/>
</dbReference>
<gene>
    <name evidence="10" type="primary">LOC106567094</name>
</gene>
<keyword evidence="6" id="KW-0443">Lipid metabolism</keyword>
<keyword evidence="9" id="KW-1185">Reference proteome</keyword>
<evidence type="ECO:0000256" key="2">
    <source>
        <dbReference type="ARBA" id="ARBA00022692"/>
    </source>
</evidence>
<dbReference type="InterPro" id="IPR046401">
    <property type="entry name" value="FITM1/2"/>
</dbReference>
<evidence type="ECO:0000256" key="1">
    <source>
        <dbReference type="ARBA" id="ARBA00004477"/>
    </source>
</evidence>
<keyword evidence="5 8" id="KW-1133">Transmembrane helix</keyword>
<dbReference type="GO" id="GO:0034389">
    <property type="term" value="P:lipid droplet organization"/>
    <property type="evidence" value="ECO:0007669"/>
    <property type="project" value="InterPro"/>
</dbReference>
<keyword evidence="2 8" id="KW-0812">Transmembrane</keyword>
<feature type="transmembrane region" description="Helical" evidence="8">
    <location>
        <begin position="205"/>
        <end position="228"/>
    </location>
</feature>
<keyword evidence="3" id="KW-0378">Hydrolase</keyword>
<accession>A0A1S3LKT2</accession>
<comment type="subcellular location">
    <subcellularLocation>
        <location evidence="1">Endoplasmic reticulum membrane</location>
        <topology evidence="1">Multi-pass membrane protein</topology>
    </subcellularLocation>
</comment>
<dbReference type="GO" id="GO:0008654">
    <property type="term" value="P:phospholipid biosynthetic process"/>
    <property type="evidence" value="ECO:0007669"/>
    <property type="project" value="TreeGrafter"/>
</dbReference>
<dbReference type="KEGG" id="sasa:106567094"/>
<dbReference type="PaxDb" id="8030-ENSSSAP00000030710"/>
<dbReference type="RefSeq" id="XP_013991455.1">
    <property type="nucleotide sequence ID" value="XM_014135980.2"/>
</dbReference>
<dbReference type="Bgee" id="ENSSSAG00000039853">
    <property type="expression patterns" value="Expressed in fast muscle tissue and 24 other cell types or tissues"/>
</dbReference>
<dbReference type="GO" id="GO:0010945">
    <property type="term" value="F:coenzyme A diphosphatase activity"/>
    <property type="evidence" value="ECO:0007669"/>
    <property type="project" value="InterPro"/>
</dbReference>
<evidence type="ECO:0000256" key="5">
    <source>
        <dbReference type="ARBA" id="ARBA00022989"/>
    </source>
</evidence>
<feature type="transmembrane region" description="Helical" evidence="8">
    <location>
        <begin position="88"/>
        <end position="106"/>
    </location>
</feature>
<evidence type="ECO:0000313" key="10">
    <source>
        <dbReference type="RefSeq" id="XP_013991455.1"/>
    </source>
</evidence>
<keyword evidence="4" id="KW-0256">Endoplasmic reticulum</keyword>
<dbReference type="OMA" id="TYRFWYL"/>
<dbReference type="Proteomes" id="UP001652741">
    <property type="component" value="Chromosome ssa13"/>
</dbReference>
<dbReference type="OrthoDB" id="5579088at2759"/>
<dbReference type="GO" id="GO:0005789">
    <property type="term" value="C:endoplasmic reticulum membrane"/>
    <property type="evidence" value="ECO:0007669"/>
    <property type="project" value="UniProtKB-SubCell"/>
</dbReference>
<dbReference type="AlphaFoldDB" id="A0A1S3LKT2"/>
<evidence type="ECO:0000256" key="4">
    <source>
        <dbReference type="ARBA" id="ARBA00022824"/>
    </source>
</evidence>
<name>A0A1S3LKT2_SALSA</name>
<sequence>MSRWTIPIPSFIGPPSAILVPSGNMAGVDIIVNKFVALWRIQFVRLKLPWIFLGLSMVGSFVKSTQLVPETYFSNSRNVLNMYFVKVSWGWTLLLLTPFIFLIHYNDSLTFALRRMSSLVVATAIWYTFTETFFYIEDATGTCHRDQVPHKEFTTKWRCRSAGGQWDGYDISGHSFILSYSALIIAEEMAPMATMERNRNIVLDLLYVSLNGIVFIWIWMFMCTSVYFHNFWQNGLGTVFGILAWFVTYRVWYPKPISPGLPLKPTKQS</sequence>
<keyword evidence="7 8" id="KW-0472">Membrane</keyword>
<dbReference type="HAMAP" id="MF_03230">
    <property type="entry name" value="FITM2"/>
    <property type="match status" value="1"/>
</dbReference>
<dbReference type="STRING" id="8030.ENSSSAP00000030710"/>
<feature type="transmembrane region" description="Helical" evidence="8">
    <location>
        <begin position="234"/>
        <end position="253"/>
    </location>
</feature>
<evidence type="ECO:0000256" key="6">
    <source>
        <dbReference type="ARBA" id="ARBA00023098"/>
    </source>
</evidence>